<keyword evidence="1" id="KW-1133">Transmembrane helix</keyword>
<proteinExistence type="predicted"/>
<dbReference type="EMBL" id="RWJI01000002">
    <property type="protein sequence ID" value="RRQ51133.1"/>
    <property type="molecule type" value="Genomic_DNA"/>
</dbReference>
<name>A0A3R8RBF8_9SPHN</name>
<comment type="caution">
    <text evidence="2">The sequence shown here is derived from an EMBL/GenBank/DDBJ whole genome shotgun (WGS) entry which is preliminary data.</text>
</comment>
<feature type="transmembrane region" description="Helical" evidence="1">
    <location>
        <begin position="30"/>
        <end position="49"/>
    </location>
</feature>
<evidence type="ECO:0000313" key="3">
    <source>
        <dbReference type="Proteomes" id="UP000268553"/>
    </source>
</evidence>
<reference evidence="2 3" key="1">
    <citation type="submission" date="2018-12" db="EMBL/GenBank/DDBJ databases">
        <authorList>
            <person name="Kim S.-J."/>
            <person name="Jung G.-Y."/>
        </authorList>
    </citation>
    <scope>NUCLEOTIDE SEQUENCE [LARGE SCALE GENOMIC DNA]</scope>
    <source>
        <strain evidence="2 3">03SU3-P</strain>
    </source>
</reference>
<organism evidence="2 3">
    <name type="scientific">Sphingorhabdus wooponensis</name>
    <dbReference type="NCBI Taxonomy" id="940136"/>
    <lineage>
        <taxon>Bacteria</taxon>
        <taxon>Pseudomonadati</taxon>
        <taxon>Pseudomonadota</taxon>
        <taxon>Alphaproteobacteria</taxon>
        <taxon>Sphingomonadales</taxon>
        <taxon>Sphingomonadaceae</taxon>
        <taxon>Sphingorhabdus</taxon>
    </lineage>
</organism>
<evidence type="ECO:0000256" key="1">
    <source>
        <dbReference type="SAM" id="Phobius"/>
    </source>
</evidence>
<dbReference type="OrthoDB" id="7596755at2"/>
<accession>A0A3R8RBF8</accession>
<keyword evidence="1" id="KW-0812">Transmembrane</keyword>
<evidence type="ECO:0000313" key="2">
    <source>
        <dbReference type="EMBL" id="RRQ51133.1"/>
    </source>
</evidence>
<gene>
    <name evidence="2" type="ORF">D7D48_09100</name>
</gene>
<dbReference type="RefSeq" id="WP_125231107.1">
    <property type="nucleotide sequence ID" value="NZ_RWJI01000002.1"/>
</dbReference>
<keyword evidence="1" id="KW-0472">Membrane</keyword>
<dbReference type="Proteomes" id="UP000268553">
    <property type="component" value="Unassembled WGS sequence"/>
</dbReference>
<sequence>MRDEDKPFVYYKTGSGFKISPRNAAGWRAFAVWMFAFFGATGIFVWATVAAERAGWEDSKMLLLVTAPFLCVTAIWVFAMIRYMKARSEIVDMDSLIQLKRELDRNKKRNSR</sequence>
<feature type="transmembrane region" description="Helical" evidence="1">
    <location>
        <begin position="61"/>
        <end position="81"/>
    </location>
</feature>
<keyword evidence="3" id="KW-1185">Reference proteome</keyword>
<dbReference type="AlphaFoldDB" id="A0A3R8RBF8"/>
<protein>
    <submittedName>
        <fullName evidence="2">Uncharacterized protein</fullName>
    </submittedName>
</protein>